<evidence type="ECO:0000313" key="3">
    <source>
        <dbReference type="Proteomes" id="UP000264006"/>
    </source>
</evidence>
<dbReference type="AlphaFoldDB" id="A0A346XTY6"/>
<dbReference type="Proteomes" id="UP000264006">
    <property type="component" value="Chromosome"/>
</dbReference>
<dbReference type="Pfam" id="PF12005">
    <property type="entry name" value="DUF3499"/>
    <property type="match status" value="1"/>
</dbReference>
<accession>A0A346XTY6</accession>
<feature type="region of interest" description="Disordered" evidence="1">
    <location>
        <begin position="89"/>
        <end position="146"/>
    </location>
</feature>
<gene>
    <name evidence="2" type="ORF">DVS28_a0982</name>
</gene>
<evidence type="ECO:0000256" key="1">
    <source>
        <dbReference type="SAM" id="MobiDB-lite"/>
    </source>
</evidence>
<evidence type="ECO:0008006" key="4">
    <source>
        <dbReference type="Google" id="ProtNLM"/>
    </source>
</evidence>
<proteinExistence type="predicted"/>
<feature type="compositionally biased region" description="Basic and acidic residues" evidence="1">
    <location>
        <begin position="122"/>
        <end position="143"/>
    </location>
</feature>
<dbReference type="EMBL" id="CP031165">
    <property type="protein sequence ID" value="AXV05683.1"/>
    <property type="molecule type" value="Genomic_DNA"/>
</dbReference>
<keyword evidence="3" id="KW-1185">Reference proteome</keyword>
<sequence>MRSCIKTGCRWPAAATLSYRYASAEVWLSDLGDDHPATHDLCPHHADCLTVPKGWTLVDTRQPVEAPKEPSAAEIVERATRLREGVRSMLQAAPPEPPRPPSRYDALLDDLPSYAPEDEGDGERIGEHGRESVDAHDDDDRPSRTLTRVAHELAPVIREMAADLSGTVVGTLEIDLEDRPGPQRDDQHRDQERDDTVTNDTVTNDTVTSDAITNDTGVSEAVSGTVAPEDAAVVPPAPQPARREAVVVQLPLRTMDSSVD</sequence>
<organism evidence="2 3">
    <name type="scientific">Euzebya pacifica</name>
    <dbReference type="NCBI Taxonomy" id="1608957"/>
    <lineage>
        <taxon>Bacteria</taxon>
        <taxon>Bacillati</taxon>
        <taxon>Actinomycetota</taxon>
        <taxon>Nitriliruptoria</taxon>
        <taxon>Euzebyales</taxon>
    </lineage>
</organism>
<evidence type="ECO:0000313" key="2">
    <source>
        <dbReference type="EMBL" id="AXV05683.1"/>
    </source>
</evidence>
<protein>
    <recommendedName>
        <fullName evidence="4">DUF3499 domain-containing protein</fullName>
    </recommendedName>
</protein>
<feature type="region of interest" description="Disordered" evidence="1">
    <location>
        <begin position="174"/>
        <end position="224"/>
    </location>
</feature>
<reference evidence="2 3" key="1">
    <citation type="submission" date="2018-09" db="EMBL/GenBank/DDBJ databases">
        <title>Complete genome sequence of Euzebya sp. DY32-46 isolated from seawater of Pacific Ocean.</title>
        <authorList>
            <person name="Xu L."/>
            <person name="Wu Y.-H."/>
            <person name="Xu X.-W."/>
        </authorList>
    </citation>
    <scope>NUCLEOTIDE SEQUENCE [LARGE SCALE GENOMIC DNA]</scope>
    <source>
        <strain evidence="2 3">DY32-46</strain>
    </source>
</reference>
<dbReference type="InterPro" id="IPR021888">
    <property type="entry name" value="DUF3499"/>
</dbReference>
<name>A0A346XTY6_9ACTN</name>
<feature type="compositionally biased region" description="Low complexity" evidence="1">
    <location>
        <begin position="198"/>
        <end position="208"/>
    </location>
</feature>
<dbReference type="KEGG" id="euz:DVS28_a0982"/>
<feature type="compositionally biased region" description="Basic and acidic residues" evidence="1">
    <location>
        <begin position="177"/>
        <end position="196"/>
    </location>
</feature>